<keyword evidence="2" id="KW-0945">Host-virus interaction</keyword>
<keyword evidence="4" id="KW-0946">Virion</keyword>
<evidence type="ECO:0000313" key="9">
    <source>
        <dbReference type="Proteomes" id="UP000677330"/>
    </source>
</evidence>
<evidence type="ECO:0000256" key="4">
    <source>
        <dbReference type="ARBA" id="ARBA00022844"/>
    </source>
</evidence>
<dbReference type="Pfam" id="PF03863">
    <property type="entry name" value="Phage_mat-A"/>
    <property type="match status" value="1"/>
</dbReference>
<dbReference type="GO" id="GO:0044423">
    <property type="term" value="C:virion component"/>
    <property type="evidence" value="ECO:0007669"/>
    <property type="project" value="UniProtKB-KW"/>
</dbReference>
<dbReference type="GO" id="GO:0039666">
    <property type="term" value="P:virion attachment to host cell pilus"/>
    <property type="evidence" value="ECO:0007669"/>
    <property type="project" value="UniProtKB-KW"/>
</dbReference>
<keyword evidence="6" id="KW-1160">Virus entry into host cell</keyword>
<dbReference type="GeneID" id="80398074"/>
<protein>
    <submittedName>
        <fullName evidence="8">Maturation protein</fullName>
    </submittedName>
</protein>
<dbReference type="KEGG" id="vg:80398074"/>
<evidence type="ECO:0000256" key="6">
    <source>
        <dbReference type="ARBA" id="ARBA00023296"/>
    </source>
</evidence>
<gene>
    <name evidence="8" type="primary">SRR6960799_22_1</name>
</gene>
<evidence type="ECO:0000313" key="8">
    <source>
        <dbReference type="EMBL" id="DAD52296.1"/>
    </source>
</evidence>
<keyword evidence="9" id="KW-1185">Reference proteome</keyword>
<evidence type="ECO:0000256" key="1">
    <source>
        <dbReference type="ARBA" id="ARBA00004328"/>
    </source>
</evidence>
<organism evidence="8 9">
    <name type="scientific">ssRNA phage SRR6960799_22</name>
    <dbReference type="NCBI Taxonomy" id="2786579"/>
    <lineage>
        <taxon>Viruses</taxon>
        <taxon>Riboviria</taxon>
        <taxon>Orthornavirae</taxon>
        <taxon>Lenarviricota</taxon>
        <taxon>Leviviricetes</taxon>
        <taxon>Norzivirales</taxon>
        <taxon>Fiersviridae</taxon>
        <taxon>Lohngkovirus</taxon>
        <taxon>Lohngkovirus caenadaptatum</taxon>
        <taxon>Brudgevirus caenadaptatum</taxon>
    </lineage>
</organism>
<comment type="subcellular location">
    <subcellularLocation>
        <location evidence="1">Virion</location>
    </subcellularLocation>
</comment>
<evidence type="ECO:0000256" key="5">
    <source>
        <dbReference type="ARBA" id="ARBA00023104"/>
    </source>
</evidence>
<name>A0A8S5L3M8_9VIRU</name>
<sequence>MLPISGPFTTNIVQDTIGAGCLRMTRSTYKQKRPYDRPLPYSYNLSRCLSASDSLPSGPQPISAGHQSRLSPNWSWLDTKPYEINRGYTSYFDSTYVQTCLGKCRSKYRDKLMGGVEAALGASLAERKQAMDMMTARLSQIYRFTRAVSKFQWTKAAEELKLDAVSRQKFKKLMSGDKLRASSKQFANNWLEFHFGWSPLIGDIHDAMEVLVSPVLPIRVKVSKRIKYSFVSDNQVMLYDSYFNKHTGYIRWSMGSEFAVSNPNLYLLNRLGVINPLSVIWEVVPWSFVVDWFVNVSDFLEQFGEFAGISRQNPWYSATLEDRVDVIETHGIGATKSTWLHTCHAISTNRVLGDPPSISLNVKPRWNLSPSRGLTAASLLLQVGLGHPKSAYPESRVRTTTWPLHTDYFTLRK</sequence>
<keyword evidence="3" id="KW-1161">Viral attachment to host cell</keyword>
<dbReference type="InterPro" id="IPR005563">
    <property type="entry name" value="A_protein"/>
</dbReference>
<dbReference type="EMBL" id="BK014062">
    <property type="protein sequence ID" value="DAD52296.1"/>
    <property type="molecule type" value="Genomic_RNA"/>
</dbReference>
<keyword evidence="5" id="KW-1175">Viral attachment to host cell pilus</keyword>
<dbReference type="Proteomes" id="UP000677330">
    <property type="component" value="Segment"/>
</dbReference>
<evidence type="ECO:0000256" key="3">
    <source>
        <dbReference type="ARBA" id="ARBA00022804"/>
    </source>
</evidence>
<comment type="similarity">
    <text evidence="7">Belongs to the Leviviricetes maturation protein family.</text>
</comment>
<evidence type="ECO:0000256" key="2">
    <source>
        <dbReference type="ARBA" id="ARBA00022581"/>
    </source>
</evidence>
<proteinExistence type="inferred from homology"/>
<evidence type="ECO:0000256" key="7">
    <source>
        <dbReference type="ARBA" id="ARBA00035110"/>
    </source>
</evidence>
<dbReference type="RefSeq" id="YP_010769140.1">
    <property type="nucleotide sequence ID" value="NC_073889.1"/>
</dbReference>
<reference evidence="8" key="1">
    <citation type="submission" date="2020-09" db="EMBL/GenBank/DDBJ databases">
        <title>Leviviricetes taxonomy.</title>
        <authorList>
            <person name="Stockdale S.R."/>
            <person name="Callanan J."/>
            <person name="Adriaenssens E.M."/>
            <person name="Kuhn J.H."/>
            <person name="Rumnieks J."/>
            <person name="Shkoporov A."/>
            <person name="Draper L.A."/>
            <person name="Ross P."/>
            <person name="Hill C."/>
        </authorList>
    </citation>
    <scope>NUCLEOTIDE SEQUENCE</scope>
</reference>
<accession>A0A8S5L3M8</accession>